<feature type="region of interest" description="Disordered" evidence="4">
    <location>
        <begin position="779"/>
        <end position="799"/>
    </location>
</feature>
<evidence type="ECO:0000313" key="8">
    <source>
        <dbReference type="Proteomes" id="UP000198336"/>
    </source>
</evidence>
<dbReference type="PANTHER" id="PTHR40980">
    <property type="entry name" value="PLUG DOMAIN-CONTAINING PROTEIN"/>
    <property type="match status" value="1"/>
</dbReference>
<evidence type="ECO:0000256" key="4">
    <source>
        <dbReference type="SAM" id="MobiDB-lite"/>
    </source>
</evidence>
<comment type="subcellular location">
    <subcellularLocation>
        <location evidence="1">Cell outer membrane</location>
    </subcellularLocation>
</comment>
<dbReference type="GO" id="GO:0009279">
    <property type="term" value="C:cell outer membrane"/>
    <property type="evidence" value="ECO:0007669"/>
    <property type="project" value="UniProtKB-SubCell"/>
</dbReference>
<evidence type="ECO:0000256" key="3">
    <source>
        <dbReference type="ARBA" id="ARBA00023237"/>
    </source>
</evidence>
<accession>A0A226HWI8</accession>
<dbReference type="Gene3D" id="2.170.130.10">
    <property type="entry name" value="TonB-dependent receptor, plug domain"/>
    <property type="match status" value="1"/>
</dbReference>
<comment type="caution">
    <text evidence="7">The sequence shown here is derived from an EMBL/GenBank/DDBJ whole genome shotgun (WGS) entry which is preliminary data.</text>
</comment>
<feature type="chain" id="PRO_5012601427" description="Outer membrane protein beta-barrel domain-containing protein" evidence="5">
    <location>
        <begin position="22"/>
        <end position="799"/>
    </location>
</feature>
<feature type="compositionally biased region" description="Basic and acidic residues" evidence="4">
    <location>
        <begin position="789"/>
        <end position="799"/>
    </location>
</feature>
<reference evidence="7 8" key="1">
    <citation type="submission" date="2016-11" db="EMBL/GenBank/DDBJ databases">
        <title>Whole genomes of Flavobacteriaceae.</title>
        <authorList>
            <person name="Stine C."/>
            <person name="Li C."/>
            <person name="Tadesse D."/>
        </authorList>
    </citation>
    <scope>NUCLEOTIDE SEQUENCE [LARGE SCALE GENOMIC DNA]</scope>
    <source>
        <strain evidence="7 8">CCUG 59446</strain>
    </source>
</reference>
<feature type="domain" description="Outer membrane protein beta-barrel" evidence="6">
    <location>
        <begin position="370"/>
        <end position="774"/>
    </location>
</feature>
<proteinExistence type="predicted"/>
<dbReference type="AlphaFoldDB" id="A0A226HWI8"/>
<evidence type="ECO:0000256" key="5">
    <source>
        <dbReference type="SAM" id="SignalP"/>
    </source>
</evidence>
<keyword evidence="3" id="KW-0998">Cell outer membrane</keyword>
<feature type="signal peptide" evidence="5">
    <location>
        <begin position="1"/>
        <end position="21"/>
    </location>
</feature>
<dbReference type="InterPro" id="IPR041700">
    <property type="entry name" value="OMP_b-brl_3"/>
</dbReference>
<dbReference type="RefSeq" id="WP_089054958.1">
    <property type="nucleotide sequence ID" value="NZ_MUHA01000022.1"/>
</dbReference>
<protein>
    <recommendedName>
        <fullName evidence="6">Outer membrane protein beta-barrel domain-containing protein</fullName>
    </recommendedName>
</protein>
<dbReference type="Gene3D" id="2.40.170.20">
    <property type="entry name" value="TonB-dependent receptor, beta-barrel domain"/>
    <property type="match status" value="1"/>
</dbReference>
<dbReference type="PANTHER" id="PTHR40980:SF4">
    <property type="entry name" value="TONB-DEPENDENT RECEPTOR-LIKE BETA-BARREL DOMAIN-CONTAINING PROTEIN"/>
    <property type="match status" value="1"/>
</dbReference>
<evidence type="ECO:0000259" key="6">
    <source>
        <dbReference type="Pfam" id="PF14905"/>
    </source>
</evidence>
<evidence type="ECO:0000313" key="7">
    <source>
        <dbReference type="EMBL" id="OXA98609.1"/>
    </source>
</evidence>
<organism evidence="7 8">
    <name type="scientific">Flavobacterium oncorhynchi</name>
    <dbReference type="NCBI Taxonomy" id="728056"/>
    <lineage>
        <taxon>Bacteria</taxon>
        <taxon>Pseudomonadati</taxon>
        <taxon>Bacteroidota</taxon>
        <taxon>Flavobacteriia</taxon>
        <taxon>Flavobacteriales</taxon>
        <taxon>Flavobacteriaceae</taxon>
        <taxon>Flavobacterium</taxon>
    </lineage>
</organism>
<keyword evidence="8" id="KW-1185">Reference proteome</keyword>
<dbReference type="InterPro" id="IPR037066">
    <property type="entry name" value="Plug_dom_sf"/>
</dbReference>
<dbReference type="Proteomes" id="UP000198336">
    <property type="component" value="Unassembled WGS sequence"/>
</dbReference>
<keyword evidence="5" id="KW-0732">Signal</keyword>
<dbReference type="SUPFAM" id="SSF56935">
    <property type="entry name" value="Porins"/>
    <property type="match status" value="1"/>
</dbReference>
<name>A0A226HWI8_9FLAO</name>
<evidence type="ECO:0000256" key="2">
    <source>
        <dbReference type="ARBA" id="ARBA00023136"/>
    </source>
</evidence>
<dbReference type="InterPro" id="IPR036942">
    <property type="entry name" value="Beta-barrel_TonB_sf"/>
</dbReference>
<dbReference type="Pfam" id="PF14905">
    <property type="entry name" value="OMP_b-brl_3"/>
    <property type="match status" value="1"/>
</dbReference>
<keyword evidence="2" id="KW-0472">Membrane</keyword>
<gene>
    <name evidence="7" type="ORF">B0A75_14285</name>
</gene>
<evidence type="ECO:0000256" key="1">
    <source>
        <dbReference type="ARBA" id="ARBA00004442"/>
    </source>
</evidence>
<sequence length="799" mass="90852">MKLELKCIIVLLMFSCTSMYAQFKITGSVVTAAKEPVVFSEIILIEEDTQNKTSELTNDKGDFVLNAKQGKYILEIRQGNELMFSENLSIMAALNLGTITIDNGVQLESVVVGGKKKLIERKVDRLVFNVENSINASGGDALEALRVTPGVKVQNDNITIIGKSTLMVMVDDKIIQLSGEDLANYLKSIPSDNIKSIEVITTPPAKYESEGRSGLVNIKLKKAKKDSWNALVGATYLQRFYSQESFMGSFNYNKNRLSITSTLNYISGRRYNIQDDYTYFPTEIWHTNSSYKSENTRVYGNIGIDYRITPKWTIGGQTLFNNSKPLFTDTPFTGVYDNKSGEMTSYLKSNGGVAALKNVINSLNIYNEYKIDSLGKKITLNLDYFNYQTRDNRTYSGISVVEDSDSHQYFAGINRNVQVIKNLSGKLDFDYPTQWAVLSFGGKISNSKSNNHISAFNSGLVDSPVADLPLRQGEFDYIENIQALYFSGSKKINDRWNSQFGLRMESTQTKIFADNLSQSIDKDYIKFFPTAYLTYTVNDNSTFSLSYSKRIERPQFRDLNPNTHFWNPFQSFKGNPFLQPAFIDNIELTYTYKKIESKLYFSYENNLISEITIADPVSNEILLTSENYIDTQRYGISENYVFDKLKWWTSNNAVDFSYAISKSSLEVAQREQKGFNSRLSTNNDFNLNSDKTVLFNVSYWYSFPGVEGIFTNKEMSSFSLAFQYLLWNKDLKISLRGTDIFKTERISRSSVVNGVYQEGKNYYDSQSFQLAVSYKIGNKKSAPKQRTTGNEEERIRTGS</sequence>
<dbReference type="EMBL" id="MUHA01000022">
    <property type="protein sequence ID" value="OXA98609.1"/>
    <property type="molecule type" value="Genomic_DNA"/>
</dbReference>